<dbReference type="Gene3D" id="3.40.33.10">
    <property type="entry name" value="CAP"/>
    <property type="match status" value="1"/>
</dbReference>
<evidence type="ECO:0000313" key="2">
    <source>
        <dbReference type="Proteomes" id="UP001196413"/>
    </source>
</evidence>
<dbReference type="EMBL" id="JAHQIW010000620">
    <property type="protein sequence ID" value="KAJ1349174.1"/>
    <property type="molecule type" value="Genomic_DNA"/>
</dbReference>
<sequence length="80" mass="8426">MANGRSTKVGCAYRVCVPNDIDMSDESSWPAFDVSVACTYGDANIEIGVPLYTIGTPCTTCGSPKKDTCILNALCNNSVV</sequence>
<dbReference type="SUPFAM" id="SSF55797">
    <property type="entry name" value="PR-1-like"/>
    <property type="match status" value="1"/>
</dbReference>
<dbReference type="Proteomes" id="UP001196413">
    <property type="component" value="Unassembled WGS sequence"/>
</dbReference>
<accession>A0AAD5MK84</accession>
<reference evidence="1" key="1">
    <citation type="submission" date="2021-06" db="EMBL/GenBank/DDBJ databases">
        <title>Parelaphostrongylus tenuis whole genome reference sequence.</title>
        <authorList>
            <person name="Garwood T.J."/>
            <person name="Larsen P.A."/>
            <person name="Fountain-Jones N.M."/>
            <person name="Garbe J.R."/>
            <person name="Macchietto M.G."/>
            <person name="Kania S.A."/>
            <person name="Gerhold R.W."/>
            <person name="Richards J.E."/>
            <person name="Wolf T.M."/>
        </authorList>
    </citation>
    <scope>NUCLEOTIDE SEQUENCE</scope>
    <source>
        <strain evidence="1">MNPRO001-30</strain>
        <tissue evidence="1">Meninges</tissue>
    </source>
</reference>
<evidence type="ECO:0000313" key="1">
    <source>
        <dbReference type="EMBL" id="KAJ1349174.1"/>
    </source>
</evidence>
<keyword evidence="2" id="KW-1185">Reference proteome</keyword>
<proteinExistence type="predicted"/>
<protein>
    <submittedName>
        <fullName evidence="1">Uncharacterized protein</fullName>
    </submittedName>
</protein>
<dbReference type="AlphaFoldDB" id="A0AAD5MK84"/>
<dbReference type="InterPro" id="IPR035940">
    <property type="entry name" value="CAP_sf"/>
</dbReference>
<comment type="caution">
    <text evidence="1">The sequence shown here is derived from an EMBL/GenBank/DDBJ whole genome shotgun (WGS) entry which is preliminary data.</text>
</comment>
<organism evidence="1 2">
    <name type="scientific">Parelaphostrongylus tenuis</name>
    <name type="common">Meningeal worm</name>
    <dbReference type="NCBI Taxonomy" id="148309"/>
    <lineage>
        <taxon>Eukaryota</taxon>
        <taxon>Metazoa</taxon>
        <taxon>Ecdysozoa</taxon>
        <taxon>Nematoda</taxon>
        <taxon>Chromadorea</taxon>
        <taxon>Rhabditida</taxon>
        <taxon>Rhabditina</taxon>
        <taxon>Rhabditomorpha</taxon>
        <taxon>Strongyloidea</taxon>
        <taxon>Metastrongylidae</taxon>
        <taxon>Parelaphostrongylus</taxon>
    </lineage>
</organism>
<name>A0AAD5MK84_PARTN</name>
<gene>
    <name evidence="1" type="ORF">KIN20_004644</name>
</gene>